<gene>
    <name evidence="1" type="ORF">EVA_17745</name>
</gene>
<organism evidence="1">
    <name type="scientific">gut metagenome</name>
    <dbReference type="NCBI Taxonomy" id="749906"/>
    <lineage>
        <taxon>unclassified sequences</taxon>
        <taxon>metagenomes</taxon>
        <taxon>organismal metagenomes</taxon>
    </lineage>
</organism>
<protein>
    <submittedName>
        <fullName evidence="1">Uncharacterized protein</fullName>
    </submittedName>
</protein>
<sequence>MANQDFQEKSATFHCLTTARFATAEKSAAWKRLHPAPPSTVSLQRN</sequence>
<comment type="caution">
    <text evidence="1">The sequence shown here is derived from an EMBL/GenBank/DDBJ whole genome shotgun (WGS) entry which is preliminary data.</text>
</comment>
<proteinExistence type="predicted"/>
<accession>J9G3P3</accession>
<name>J9G3P3_9ZZZZ</name>
<evidence type="ECO:0000313" key="1">
    <source>
        <dbReference type="EMBL" id="EJW94149.1"/>
    </source>
</evidence>
<reference evidence="1" key="1">
    <citation type="journal article" date="2012" name="PLoS ONE">
        <title>Gene sets for utilization of primary and secondary nutrition supplies in the distal gut of endangered iberian lynx.</title>
        <authorList>
            <person name="Alcaide M."/>
            <person name="Messina E."/>
            <person name="Richter M."/>
            <person name="Bargiela R."/>
            <person name="Peplies J."/>
            <person name="Huws S.A."/>
            <person name="Newbold C.J."/>
            <person name="Golyshin P.N."/>
            <person name="Simon M.A."/>
            <person name="Lopez G."/>
            <person name="Yakimov M.M."/>
            <person name="Ferrer M."/>
        </authorList>
    </citation>
    <scope>NUCLEOTIDE SEQUENCE</scope>
</reference>
<dbReference type="EMBL" id="AMCI01006548">
    <property type="protein sequence ID" value="EJW94149.1"/>
    <property type="molecule type" value="Genomic_DNA"/>
</dbReference>
<dbReference type="AlphaFoldDB" id="J9G3P3"/>